<dbReference type="AlphaFoldDB" id="A0A9Q3L4I0"/>
<dbReference type="InterPro" id="IPR000477">
    <property type="entry name" value="RT_dom"/>
</dbReference>
<dbReference type="EMBL" id="AVOT02144204">
    <property type="protein sequence ID" value="MBW0591641.1"/>
    <property type="molecule type" value="Genomic_DNA"/>
</dbReference>
<dbReference type="CDD" id="cd01647">
    <property type="entry name" value="RT_LTR"/>
    <property type="match status" value="1"/>
</dbReference>
<dbReference type="SUPFAM" id="SSF56672">
    <property type="entry name" value="DNA/RNA polymerases"/>
    <property type="match status" value="1"/>
</dbReference>
<gene>
    <name evidence="2" type="ORF">O181_131356</name>
</gene>
<dbReference type="Pfam" id="PF00078">
    <property type="entry name" value="RVT_1"/>
    <property type="match status" value="1"/>
</dbReference>
<evidence type="ECO:0000313" key="2">
    <source>
        <dbReference type="EMBL" id="MBW0591641.1"/>
    </source>
</evidence>
<dbReference type="InterPro" id="IPR051320">
    <property type="entry name" value="Viral_Replic_Matur_Polypro"/>
</dbReference>
<dbReference type="InterPro" id="IPR043128">
    <property type="entry name" value="Rev_trsase/Diguanyl_cyclase"/>
</dbReference>
<proteinExistence type="predicted"/>
<protein>
    <recommendedName>
        <fullName evidence="1">Reverse transcriptase domain-containing protein</fullName>
    </recommendedName>
</protein>
<dbReference type="Gene3D" id="3.30.70.270">
    <property type="match status" value="2"/>
</dbReference>
<evidence type="ECO:0000313" key="3">
    <source>
        <dbReference type="Proteomes" id="UP000765509"/>
    </source>
</evidence>
<reference evidence="2" key="1">
    <citation type="submission" date="2021-03" db="EMBL/GenBank/DDBJ databases">
        <title>Draft genome sequence of rust myrtle Austropuccinia psidii MF-1, a brazilian biotype.</title>
        <authorList>
            <person name="Quecine M.C."/>
            <person name="Pachon D.M.R."/>
            <person name="Bonatelli M.L."/>
            <person name="Correr F.H."/>
            <person name="Franceschini L.M."/>
            <person name="Leite T.F."/>
            <person name="Margarido G.R.A."/>
            <person name="Almeida C.A."/>
            <person name="Ferrarezi J.A."/>
            <person name="Labate C.A."/>
        </authorList>
    </citation>
    <scope>NUCLEOTIDE SEQUENCE</scope>
    <source>
        <strain evidence="2">MF-1</strain>
    </source>
</reference>
<dbReference type="OrthoDB" id="2743851at2759"/>
<name>A0A9Q3L4I0_9BASI</name>
<dbReference type="PANTHER" id="PTHR33064">
    <property type="entry name" value="POL PROTEIN"/>
    <property type="match status" value="1"/>
</dbReference>
<feature type="domain" description="Reverse transcriptase" evidence="1">
    <location>
        <begin position="1"/>
        <end position="188"/>
    </location>
</feature>
<dbReference type="Proteomes" id="UP000765509">
    <property type="component" value="Unassembled WGS sequence"/>
</dbReference>
<dbReference type="InterPro" id="IPR043502">
    <property type="entry name" value="DNA/RNA_pol_sf"/>
</dbReference>
<evidence type="ECO:0000259" key="1">
    <source>
        <dbReference type="PROSITE" id="PS50878"/>
    </source>
</evidence>
<comment type="caution">
    <text evidence="2">The sequence shown here is derived from an EMBL/GenBank/DDBJ whole genome shotgun (WGS) entry which is preliminary data.</text>
</comment>
<dbReference type="PANTHER" id="PTHR33064:SF37">
    <property type="entry name" value="RIBONUCLEASE H"/>
    <property type="match status" value="1"/>
</dbReference>
<organism evidence="2 3">
    <name type="scientific">Austropuccinia psidii MF-1</name>
    <dbReference type="NCBI Taxonomy" id="1389203"/>
    <lineage>
        <taxon>Eukaryota</taxon>
        <taxon>Fungi</taxon>
        <taxon>Dikarya</taxon>
        <taxon>Basidiomycota</taxon>
        <taxon>Pucciniomycotina</taxon>
        <taxon>Pucciniomycetes</taxon>
        <taxon>Pucciniales</taxon>
        <taxon>Sphaerophragmiaceae</taxon>
        <taxon>Austropuccinia</taxon>
    </lineage>
</organism>
<dbReference type="PROSITE" id="PS50878">
    <property type="entry name" value="RT_POL"/>
    <property type="match status" value="1"/>
</dbReference>
<sequence length="245" mass="28596">MVGDFRALNTYTIPDRYPIPRIHETLTQLSKARFITSMDALKGFHQNVLTPHARKLLRIIAHCGIYEYLRMPFGIKNAPSHYQRMMNTIFPHELSEGWLIIYIDDIIICSETWKLNLERLSLVLKKILQVNMKISLKKCNFGFHEENTLGHVVSGLSLGVDKTKVVAVLLKHMPQNKKEMMSFLGFASYYRQHLKDFSIHARSLYRICDQQTVFEMTQERIQAYDKIKYALTNAPLLLIPDWKLP</sequence>
<keyword evidence="3" id="KW-1185">Reference proteome</keyword>
<accession>A0A9Q3L4I0</accession>